<dbReference type="Pfam" id="PF01909">
    <property type="entry name" value="NTP_transf_2"/>
    <property type="match status" value="1"/>
</dbReference>
<keyword evidence="6" id="KW-0547">Nucleotide-binding</keyword>
<dbReference type="Proteomes" id="UP000730161">
    <property type="component" value="Unassembled WGS sequence"/>
</dbReference>
<proteinExistence type="inferred from homology"/>
<comment type="cofactor">
    <cofactor evidence="1">
        <name>Mg(2+)</name>
        <dbReference type="ChEBI" id="CHEBI:18420"/>
    </cofactor>
</comment>
<dbReference type="PANTHER" id="PTHR33571">
    <property type="entry name" value="SSL8005 PROTEIN"/>
    <property type="match status" value="1"/>
</dbReference>
<evidence type="ECO:0000256" key="2">
    <source>
        <dbReference type="ARBA" id="ARBA00022649"/>
    </source>
</evidence>
<evidence type="ECO:0000256" key="3">
    <source>
        <dbReference type="ARBA" id="ARBA00022679"/>
    </source>
</evidence>
<name>A0A8J7W588_9EURY</name>
<evidence type="ECO:0000256" key="8">
    <source>
        <dbReference type="ARBA" id="ARBA00022842"/>
    </source>
</evidence>
<organism evidence="14 15">
    <name type="scientific">Methanocalculus chunghsingensis</name>
    <dbReference type="NCBI Taxonomy" id="156457"/>
    <lineage>
        <taxon>Archaea</taxon>
        <taxon>Methanobacteriati</taxon>
        <taxon>Methanobacteriota</taxon>
        <taxon>Stenosarchaea group</taxon>
        <taxon>Methanomicrobia</taxon>
        <taxon>Methanomicrobiales</taxon>
        <taxon>Methanocalculaceae</taxon>
        <taxon>Methanocalculus</taxon>
    </lineage>
</organism>
<keyword evidence="2" id="KW-1277">Toxin-antitoxin system</keyword>
<evidence type="ECO:0000313" key="15">
    <source>
        <dbReference type="Proteomes" id="UP000730161"/>
    </source>
</evidence>
<feature type="domain" description="Polymerase nucleotidyl transferase" evidence="13">
    <location>
        <begin position="22"/>
        <end position="104"/>
    </location>
</feature>
<dbReference type="AlphaFoldDB" id="A0A8J7W588"/>
<keyword evidence="8" id="KW-0460">Magnesium</keyword>
<dbReference type="EC" id="2.7.7.108" evidence="9"/>
<evidence type="ECO:0000256" key="9">
    <source>
        <dbReference type="ARBA" id="ARBA00034531"/>
    </source>
</evidence>
<dbReference type="OrthoDB" id="61846at2157"/>
<dbReference type="SUPFAM" id="SSF81301">
    <property type="entry name" value="Nucleotidyltransferase"/>
    <property type="match status" value="1"/>
</dbReference>
<dbReference type="InterPro" id="IPR052038">
    <property type="entry name" value="Type-VII_TA_antitoxin"/>
</dbReference>
<dbReference type="EMBL" id="JWHL01000003">
    <property type="protein sequence ID" value="MBR1368491.1"/>
    <property type="molecule type" value="Genomic_DNA"/>
</dbReference>
<keyword evidence="3" id="KW-0808">Transferase</keyword>
<evidence type="ECO:0000256" key="4">
    <source>
        <dbReference type="ARBA" id="ARBA00022695"/>
    </source>
</evidence>
<comment type="similarity">
    <text evidence="10">Belongs to the MntA antitoxin family.</text>
</comment>
<keyword evidence="4" id="KW-0548">Nucleotidyltransferase</keyword>
<evidence type="ECO:0000256" key="10">
    <source>
        <dbReference type="ARBA" id="ARBA00038276"/>
    </source>
</evidence>
<sequence length="106" mass="12068">MSVQASRGRNDSIISQLEAVVPHLRKRYGVARIGFFGSVVRGEDRPDSDVDLLVEFAPGEATFRNFMELVYYLEDLFGRNVDLVTDQGLSNYIRHTVEKEVVWCEA</sequence>
<evidence type="ECO:0000256" key="7">
    <source>
        <dbReference type="ARBA" id="ARBA00022840"/>
    </source>
</evidence>
<dbReference type="InterPro" id="IPR043519">
    <property type="entry name" value="NT_sf"/>
</dbReference>
<evidence type="ECO:0000256" key="12">
    <source>
        <dbReference type="ARBA" id="ARBA00048696"/>
    </source>
</evidence>
<protein>
    <recommendedName>
        <fullName evidence="9">protein adenylyltransferase</fullName>
        <ecNumber evidence="9">2.7.7.108</ecNumber>
    </recommendedName>
</protein>
<evidence type="ECO:0000256" key="6">
    <source>
        <dbReference type="ARBA" id="ARBA00022741"/>
    </source>
</evidence>
<comment type="catalytic activity">
    <reaction evidence="11">
        <text>O-(5'-adenylyl)-L-tyrosyl-[protein] + ATP = O-[5'-(adenylyl-(5'-&gt;3')-adenylyl)]-L-tyrosyl-[protein] + diphosphate</text>
        <dbReference type="Rhea" id="RHEA:66528"/>
        <dbReference type="Rhea" id="RHEA-COMP:13846"/>
        <dbReference type="Rhea" id="RHEA-COMP:17046"/>
        <dbReference type="ChEBI" id="CHEBI:30616"/>
        <dbReference type="ChEBI" id="CHEBI:33019"/>
        <dbReference type="ChEBI" id="CHEBI:83624"/>
        <dbReference type="ChEBI" id="CHEBI:167160"/>
    </reaction>
</comment>
<accession>A0A8J7W588</accession>
<dbReference type="GO" id="GO:0005524">
    <property type="term" value="F:ATP binding"/>
    <property type="evidence" value="ECO:0007669"/>
    <property type="project" value="UniProtKB-KW"/>
</dbReference>
<evidence type="ECO:0000256" key="11">
    <source>
        <dbReference type="ARBA" id="ARBA00047518"/>
    </source>
</evidence>
<dbReference type="CDD" id="cd05403">
    <property type="entry name" value="NT_KNTase_like"/>
    <property type="match status" value="1"/>
</dbReference>
<dbReference type="PANTHER" id="PTHR33571:SF12">
    <property type="entry name" value="BSL3053 PROTEIN"/>
    <property type="match status" value="1"/>
</dbReference>
<evidence type="ECO:0000256" key="1">
    <source>
        <dbReference type="ARBA" id="ARBA00001946"/>
    </source>
</evidence>
<dbReference type="Gene3D" id="3.30.460.10">
    <property type="entry name" value="Beta Polymerase, domain 2"/>
    <property type="match status" value="1"/>
</dbReference>
<comment type="catalytic activity">
    <reaction evidence="12">
        <text>L-tyrosyl-[protein] + ATP = O-(5'-adenylyl)-L-tyrosyl-[protein] + diphosphate</text>
        <dbReference type="Rhea" id="RHEA:54288"/>
        <dbReference type="Rhea" id="RHEA-COMP:10136"/>
        <dbReference type="Rhea" id="RHEA-COMP:13846"/>
        <dbReference type="ChEBI" id="CHEBI:30616"/>
        <dbReference type="ChEBI" id="CHEBI:33019"/>
        <dbReference type="ChEBI" id="CHEBI:46858"/>
        <dbReference type="ChEBI" id="CHEBI:83624"/>
        <dbReference type="EC" id="2.7.7.108"/>
    </reaction>
</comment>
<evidence type="ECO:0000313" key="14">
    <source>
        <dbReference type="EMBL" id="MBR1368491.1"/>
    </source>
</evidence>
<dbReference type="GO" id="GO:0046872">
    <property type="term" value="F:metal ion binding"/>
    <property type="evidence" value="ECO:0007669"/>
    <property type="project" value="UniProtKB-KW"/>
</dbReference>
<dbReference type="InterPro" id="IPR002934">
    <property type="entry name" value="Polymerase_NTP_transf_dom"/>
</dbReference>
<dbReference type="GO" id="GO:0070733">
    <property type="term" value="F:AMPylase activity"/>
    <property type="evidence" value="ECO:0007669"/>
    <property type="project" value="UniProtKB-EC"/>
</dbReference>
<evidence type="ECO:0000259" key="13">
    <source>
        <dbReference type="Pfam" id="PF01909"/>
    </source>
</evidence>
<gene>
    <name evidence="14" type="ORF">RJ53_02815</name>
</gene>
<keyword evidence="7" id="KW-0067">ATP-binding</keyword>
<evidence type="ECO:0000256" key="5">
    <source>
        <dbReference type="ARBA" id="ARBA00022723"/>
    </source>
</evidence>
<keyword evidence="15" id="KW-1185">Reference proteome</keyword>
<reference evidence="14" key="1">
    <citation type="submission" date="2014-12" db="EMBL/GenBank/DDBJ databases">
        <authorList>
            <person name="Huang H.-H."/>
            <person name="Chen S.-C."/>
            <person name="Lai M.-C."/>
        </authorList>
    </citation>
    <scope>NUCLEOTIDE SEQUENCE</scope>
    <source>
        <strain evidence="14">K1F9705b</strain>
    </source>
</reference>
<comment type="caution">
    <text evidence="14">The sequence shown here is derived from an EMBL/GenBank/DDBJ whole genome shotgun (WGS) entry which is preliminary data.</text>
</comment>
<dbReference type="RefSeq" id="WP_211530120.1">
    <property type="nucleotide sequence ID" value="NZ_JWHL01000003.1"/>
</dbReference>
<keyword evidence="5" id="KW-0479">Metal-binding</keyword>